<dbReference type="EMBL" id="CM007649">
    <property type="protein sequence ID" value="ONM35259.1"/>
    <property type="molecule type" value="Genomic_DNA"/>
</dbReference>
<keyword evidence="7 10" id="KW-0256">Endoplasmic reticulum</keyword>
<comment type="pathway">
    <text evidence="3 10">Protein modification; protein glycosylation.</text>
</comment>
<evidence type="ECO:0000313" key="15">
    <source>
        <dbReference type="EMBL" id="ONM35259.1"/>
    </source>
</evidence>
<dbReference type="Pfam" id="PF05817">
    <property type="entry name" value="Ribophorin_II"/>
    <property type="match status" value="1"/>
</dbReference>
<evidence type="ECO:0000256" key="7">
    <source>
        <dbReference type="ARBA" id="ARBA00022824"/>
    </source>
</evidence>
<evidence type="ECO:0000256" key="2">
    <source>
        <dbReference type="ARBA" id="ARBA00004477"/>
    </source>
</evidence>
<feature type="domain" description="Ribophorin II C-terminal" evidence="14">
    <location>
        <begin position="587"/>
        <end position="685"/>
    </location>
</feature>
<proteinExistence type="inferred from homology"/>
<dbReference type="PANTHER" id="PTHR12640">
    <property type="entry name" value="RIBOPHORIN II"/>
    <property type="match status" value="1"/>
</dbReference>
<evidence type="ECO:0000256" key="3">
    <source>
        <dbReference type="ARBA" id="ARBA00004922"/>
    </source>
</evidence>
<dbReference type="ExpressionAtlas" id="A0A1D6N3J0">
    <property type="expression patterns" value="baseline and differential"/>
</dbReference>
<evidence type="ECO:0000256" key="6">
    <source>
        <dbReference type="ARBA" id="ARBA00022729"/>
    </source>
</evidence>
<dbReference type="UniPathway" id="UPA00378"/>
<keyword evidence="5 10" id="KW-0812">Transmembrane</keyword>
<evidence type="ECO:0000256" key="10">
    <source>
        <dbReference type="RuleBase" id="RU366029"/>
    </source>
</evidence>
<keyword evidence="6" id="KW-0732">Signal</keyword>
<evidence type="ECO:0000259" key="12">
    <source>
        <dbReference type="Pfam" id="PF23860"/>
    </source>
</evidence>
<dbReference type="InterPro" id="IPR055374">
    <property type="entry name" value="Ribophorin_II_3rd"/>
</dbReference>
<dbReference type="Pfam" id="PF23861">
    <property type="entry name" value="Ribophorin_II_2nd"/>
    <property type="match status" value="1"/>
</dbReference>
<evidence type="ECO:0000259" key="11">
    <source>
        <dbReference type="Pfam" id="PF05817"/>
    </source>
</evidence>
<feature type="transmembrane region" description="Helical" evidence="10">
    <location>
        <begin position="598"/>
        <end position="622"/>
    </location>
</feature>
<comment type="function">
    <text evidence="1 10">Subunit of the oligosaccharyl transferase (OST) complex that catalyzes the initial transfer of a defined glycan (Glc(3)Man(9)GlcNAc(2) in eukaryotes) from the lipid carrier dolichol-pyrophosphate to an asparagine residue within an Asn-X-Ser/Thr consensus motif in nascent polypeptide chains, the first step in protein N-glycosylation. N-glycosylation occurs cotranslationally and the complex associates with the Sec61 complex at the channel-forming translocon complex that mediates protein translocation across the endoplasmic reticulum (ER). All subunits are required for a maximal enzyme activity.</text>
</comment>
<evidence type="ECO:0000259" key="14">
    <source>
        <dbReference type="Pfam" id="PF25147"/>
    </source>
</evidence>
<accession>A0A1D6N3J0</accession>
<feature type="domain" description="Ribophorin II third" evidence="12">
    <location>
        <begin position="431"/>
        <end position="554"/>
    </location>
</feature>
<name>A0A1D6N3J0_MAIZE</name>
<evidence type="ECO:0000256" key="8">
    <source>
        <dbReference type="ARBA" id="ARBA00022989"/>
    </source>
</evidence>
<reference evidence="15" key="1">
    <citation type="submission" date="2015-12" db="EMBL/GenBank/DDBJ databases">
        <title>Update maize B73 reference genome by single molecule sequencing technologies.</title>
        <authorList>
            <consortium name="Maize Genome Sequencing Project"/>
            <person name="Ware D."/>
        </authorList>
    </citation>
    <scope>NUCLEOTIDE SEQUENCE [LARGE SCALE GENOMIC DNA]</scope>
    <source>
        <tissue evidence="15">Seedling</tissue>
    </source>
</reference>
<sequence>MPQSPKPYTSLSATVIAIAMAGRRPAPVAILLLLAAAFAPISSAVRPVSDAHRSAAVELFAPSADGSFGDLESTYEAVRTFQILGLENYKSLSGKACKFAAENLASPGSTTKDLFHAVRISGALGCAVDAGVYDGVVARLKAVIQDTNSLLELYYPVGGLLGIKEQGHNVVLSDAEGTFHATKALSQSDGRWRYDTDSAESSTFAAGIALEALAGIVSLADAAVDPSMMGVVKNDVVKLFDTIKSYNDGTFYFDEKHVDATEYKGPIITSASVIPAEKILGLAKFFLGIGLPGSAKDCFNQIESLSFLENNRVFVPLILSLSSKVFSLTSKDQLKVEVTSVFGSAAPSLKVNLVQVLGSDSKVITSENKELQYDLDNNVHYLDIAPLKIDVGKYSIVFEISLQEPEQETVYATGGRNTESVIVTGLIKVDKAEIGISDNDAGAVESVQKLDLLKDTKVSLSANHLQKLCLSFQLTTPLGHTFKPHQVFLKLRHESKVEHLFVVPGSARQFKIVLDFLGLVEKFYYLSGRYDLELTVGDAVMENSFLRPLGHLELDLPDAPEKAPRPPAQAVDPFSKFGPKAEISHIFRAPEKRPPKELSLAFTGLTLLPFIGFLIGLVRLGVNLKNFPSLPGPAAFASLFHAGIGAVLMLYVLFWIKLDLFTTLKYLGFLGIFLVFVGHRALSYLSSVSTKQKTA</sequence>
<dbReference type="InterPro" id="IPR056790">
    <property type="entry name" value="Ribophorin_II_C"/>
</dbReference>
<dbReference type="PANTHER" id="PTHR12640:SF0">
    <property type="entry name" value="DOLICHYL-DIPHOSPHOOLIGOSACCHARIDE--PROTEIN GLYCOSYLTRANSFERASE SUBUNIT 2"/>
    <property type="match status" value="1"/>
</dbReference>
<comment type="subunit">
    <text evidence="10">Component of the oligosaccharyltransferase (OST) complex.</text>
</comment>
<protein>
    <recommendedName>
        <fullName evidence="10">Dolichyl-diphosphooligosaccharide--protein glycosyltransferase subunit 2</fullName>
    </recommendedName>
    <alternativeName>
        <fullName evidence="10">Ribophorin-2</fullName>
    </alternativeName>
</protein>
<feature type="domain" description="Ribophorin II second" evidence="13">
    <location>
        <begin position="317"/>
        <end position="423"/>
    </location>
</feature>
<feature type="transmembrane region" description="Helical" evidence="10">
    <location>
        <begin position="634"/>
        <end position="654"/>
    </location>
</feature>
<dbReference type="GO" id="GO:0016740">
    <property type="term" value="F:transferase activity"/>
    <property type="evidence" value="ECO:0007669"/>
    <property type="project" value="UniProtKB-KW"/>
</dbReference>
<evidence type="ECO:0000256" key="1">
    <source>
        <dbReference type="ARBA" id="ARBA00002791"/>
    </source>
</evidence>
<comment type="subcellular location">
    <subcellularLocation>
        <location evidence="2 10">Endoplasmic reticulum membrane</location>
        <topology evidence="2 10">Multi-pass membrane protein</topology>
    </subcellularLocation>
</comment>
<comment type="similarity">
    <text evidence="4 10">Belongs to the SWP1 family.</text>
</comment>
<gene>
    <name evidence="15" type="ORF">ZEAMMB73_Zm00001d042398</name>
</gene>
<dbReference type="GO" id="GO:0008250">
    <property type="term" value="C:oligosaccharyltransferase complex"/>
    <property type="evidence" value="ECO:0007669"/>
    <property type="project" value="UniProtKB-UniRule"/>
</dbReference>
<feature type="domain" description="Ribophorin II N-terminal" evidence="11">
    <location>
        <begin position="49"/>
        <end position="309"/>
    </location>
</feature>
<dbReference type="GO" id="GO:0006487">
    <property type="term" value="P:protein N-linked glycosylation"/>
    <property type="evidence" value="ECO:0007669"/>
    <property type="project" value="UniProtKB-UniRule"/>
</dbReference>
<evidence type="ECO:0000256" key="4">
    <source>
        <dbReference type="ARBA" id="ARBA00009038"/>
    </source>
</evidence>
<dbReference type="AlphaFoldDB" id="A0A1D6N3J0"/>
<organism evidence="15">
    <name type="scientific">Zea mays</name>
    <name type="common">Maize</name>
    <dbReference type="NCBI Taxonomy" id="4577"/>
    <lineage>
        <taxon>Eukaryota</taxon>
        <taxon>Viridiplantae</taxon>
        <taxon>Streptophyta</taxon>
        <taxon>Embryophyta</taxon>
        <taxon>Tracheophyta</taxon>
        <taxon>Spermatophyta</taxon>
        <taxon>Magnoliopsida</taxon>
        <taxon>Liliopsida</taxon>
        <taxon>Poales</taxon>
        <taxon>Poaceae</taxon>
        <taxon>PACMAD clade</taxon>
        <taxon>Panicoideae</taxon>
        <taxon>Andropogonodae</taxon>
        <taxon>Andropogoneae</taxon>
        <taxon>Tripsacinae</taxon>
        <taxon>Zea</taxon>
    </lineage>
</organism>
<dbReference type="InterPro" id="IPR055375">
    <property type="entry name" value="Ribophorin_II_2nd"/>
</dbReference>
<feature type="transmembrane region" description="Helical" evidence="10">
    <location>
        <begin position="666"/>
        <end position="685"/>
    </location>
</feature>
<keyword evidence="15" id="KW-0808">Transferase</keyword>
<dbReference type="InterPro" id="IPR008814">
    <property type="entry name" value="Swp1"/>
</dbReference>
<evidence type="ECO:0000259" key="13">
    <source>
        <dbReference type="Pfam" id="PF23861"/>
    </source>
</evidence>
<keyword evidence="9 10" id="KW-0472">Membrane</keyword>
<keyword evidence="8 10" id="KW-1133">Transmembrane helix</keyword>
<evidence type="ECO:0000256" key="5">
    <source>
        <dbReference type="ARBA" id="ARBA00022692"/>
    </source>
</evidence>
<dbReference type="Pfam" id="PF23860">
    <property type="entry name" value="Ribophorin_II_3rd"/>
    <property type="match status" value="1"/>
</dbReference>
<evidence type="ECO:0000256" key="9">
    <source>
        <dbReference type="ARBA" id="ARBA00023136"/>
    </source>
</evidence>
<dbReference type="Pfam" id="PF25147">
    <property type="entry name" value="Ribophorin_II_C"/>
    <property type="match status" value="1"/>
</dbReference>
<dbReference type="InterPro" id="IPR055373">
    <property type="entry name" value="Ribophorin_II_N"/>
</dbReference>